<keyword evidence="2" id="KW-0238">DNA-binding</keyword>
<dbReference type="PANTHER" id="PTHR30136:SF35">
    <property type="entry name" value="HTH-TYPE TRANSCRIPTIONAL REGULATOR RV1719"/>
    <property type="match status" value="1"/>
</dbReference>
<feature type="domain" description="HTH iclR-type" evidence="6">
    <location>
        <begin position="9"/>
        <end position="71"/>
    </location>
</feature>
<dbReference type="InterPro" id="IPR029016">
    <property type="entry name" value="GAF-like_dom_sf"/>
</dbReference>
<dbReference type="FunFam" id="1.10.10.10:FF:000056">
    <property type="entry name" value="IclR family transcriptional regulator"/>
    <property type="match status" value="1"/>
</dbReference>
<sequence length="259" mass="28684">MEKLPTERVSSLRNALRLLNLFTMEEPELSLSELSGKLGVGNSTIYRLTFTLMQEGFLARDPVSKNFRLGSSILAKGTTILSQYDICKCSPDILKRLVQETGETAHLSTLTDNRVIYLQKMDAVNYVHLLSHAGKRNYIHCTSSGQAILAFQPEDVIKGVIEKGLPKLTDYTVTNPQKLKFLLSLIKKNGYAFSREEMHNGVSSIASPVFSQPGKASYSISIAGPSSRINHQSAPELAKIVKRAANELSEKIKNRNLCI</sequence>
<dbReference type="GO" id="GO:0003700">
    <property type="term" value="F:DNA-binding transcription factor activity"/>
    <property type="evidence" value="ECO:0007669"/>
    <property type="project" value="TreeGrafter"/>
</dbReference>
<comment type="caution">
    <text evidence="8">The sequence shown here is derived from an EMBL/GenBank/DDBJ whole genome shotgun (WGS) entry which is preliminary data.</text>
</comment>
<dbReference type="EMBL" id="VDEM01000009">
    <property type="protein sequence ID" value="KAF0824932.1"/>
    <property type="molecule type" value="Genomic_DNA"/>
</dbReference>
<comment type="function">
    <text evidence="4">May be an activator protein for the gylABX operon.</text>
</comment>
<keyword evidence="1" id="KW-0805">Transcription regulation</keyword>
<dbReference type="SUPFAM" id="SSF55781">
    <property type="entry name" value="GAF domain-like"/>
    <property type="match status" value="1"/>
</dbReference>
<dbReference type="OrthoDB" id="9778379at2"/>
<dbReference type="GO" id="GO:0003677">
    <property type="term" value="F:DNA binding"/>
    <property type="evidence" value="ECO:0007669"/>
    <property type="project" value="UniProtKB-KW"/>
</dbReference>
<evidence type="ECO:0000256" key="2">
    <source>
        <dbReference type="ARBA" id="ARBA00023125"/>
    </source>
</evidence>
<dbReference type="PROSITE" id="PS51077">
    <property type="entry name" value="HTH_ICLR"/>
    <property type="match status" value="1"/>
</dbReference>
<dbReference type="PROSITE" id="PS51078">
    <property type="entry name" value="ICLR_ED"/>
    <property type="match status" value="1"/>
</dbReference>
<dbReference type="SUPFAM" id="SSF46785">
    <property type="entry name" value="Winged helix' DNA-binding domain"/>
    <property type="match status" value="1"/>
</dbReference>
<dbReference type="AlphaFoldDB" id="A0A800NBH1"/>
<feature type="domain" description="IclR-ED" evidence="7">
    <location>
        <begin position="72"/>
        <end position="254"/>
    </location>
</feature>
<evidence type="ECO:0000259" key="6">
    <source>
        <dbReference type="PROSITE" id="PS51077"/>
    </source>
</evidence>
<evidence type="ECO:0000313" key="8">
    <source>
        <dbReference type="EMBL" id="KAF0824932.1"/>
    </source>
</evidence>
<dbReference type="InterPro" id="IPR014757">
    <property type="entry name" value="Tscrpt_reg_IclR_C"/>
</dbReference>
<evidence type="ECO:0000256" key="4">
    <source>
        <dbReference type="ARBA" id="ARBA00058938"/>
    </source>
</evidence>
<dbReference type="GO" id="GO:0045892">
    <property type="term" value="P:negative regulation of DNA-templated transcription"/>
    <property type="evidence" value="ECO:0007669"/>
    <property type="project" value="UniProtKB-ARBA"/>
</dbReference>
<evidence type="ECO:0000256" key="1">
    <source>
        <dbReference type="ARBA" id="ARBA00023015"/>
    </source>
</evidence>
<proteinExistence type="predicted"/>
<reference evidence="8 9" key="1">
    <citation type="journal article" date="2020" name="G3 (Bethesda)">
        <title>Whole Genome Sequencing and Comparative Genomics of Two Nematicidal Bacillus Strains Reveals a Wide Range of Possible Virulence Factors.</title>
        <authorList>
            <person name="Susic N."/>
            <person name="Janezic S."/>
            <person name="Rupnik M."/>
            <person name="Geric Stare B."/>
        </authorList>
    </citation>
    <scope>NUCLEOTIDE SEQUENCE [LARGE SCALE GENOMIC DNA]</scope>
    <source>
        <strain evidence="8 9">I-1582</strain>
    </source>
</reference>
<dbReference type="InterPro" id="IPR036390">
    <property type="entry name" value="WH_DNA-bd_sf"/>
</dbReference>
<evidence type="ECO:0000259" key="7">
    <source>
        <dbReference type="PROSITE" id="PS51078"/>
    </source>
</evidence>
<accession>A0A800NBH1</accession>
<evidence type="ECO:0000256" key="3">
    <source>
        <dbReference type="ARBA" id="ARBA00023163"/>
    </source>
</evidence>
<dbReference type="SMART" id="SM00346">
    <property type="entry name" value="HTH_ICLR"/>
    <property type="match status" value="1"/>
</dbReference>
<dbReference type="Proteomes" id="UP000465778">
    <property type="component" value="Unassembled WGS sequence"/>
</dbReference>
<dbReference type="InterPro" id="IPR005471">
    <property type="entry name" value="Tscrpt_reg_IclR_N"/>
</dbReference>
<gene>
    <name evidence="8" type="ORF">KIS1582_1319</name>
</gene>
<dbReference type="InterPro" id="IPR050707">
    <property type="entry name" value="HTH_MetabolicPath_Reg"/>
</dbReference>
<dbReference type="PANTHER" id="PTHR30136">
    <property type="entry name" value="HELIX-TURN-HELIX TRANSCRIPTIONAL REGULATOR, ICLR FAMILY"/>
    <property type="match status" value="1"/>
</dbReference>
<organism evidence="8 9">
    <name type="scientific">Cytobacillus firmus</name>
    <name type="common">Bacillus firmus</name>
    <dbReference type="NCBI Taxonomy" id="1399"/>
    <lineage>
        <taxon>Bacteria</taxon>
        <taxon>Bacillati</taxon>
        <taxon>Bacillota</taxon>
        <taxon>Bacilli</taxon>
        <taxon>Bacillales</taxon>
        <taxon>Bacillaceae</taxon>
        <taxon>Cytobacillus</taxon>
    </lineage>
</organism>
<evidence type="ECO:0000313" key="9">
    <source>
        <dbReference type="Proteomes" id="UP000465778"/>
    </source>
</evidence>
<dbReference type="Pfam" id="PF09339">
    <property type="entry name" value="HTH_IclR"/>
    <property type="match status" value="1"/>
</dbReference>
<protein>
    <recommendedName>
        <fullName evidence="5">Glycerol operon regulatory protein</fullName>
    </recommendedName>
</protein>
<dbReference type="Gene3D" id="1.10.10.10">
    <property type="entry name" value="Winged helix-like DNA-binding domain superfamily/Winged helix DNA-binding domain"/>
    <property type="match status" value="1"/>
</dbReference>
<dbReference type="InterPro" id="IPR036388">
    <property type="entry name" value="WH-like_DNA-bd_sf"/>
</dbReference>
<dbReference type="Pfam" id="PF01614">
    <property type="entry name" value="IclR_C"/>
    <property type="match status" value="1"/>
</dbReference>
<name>A0A800NBH1_CYTFI</name>
<dbReference type="Gene3D" id="3.30.450.40">
    <property type="match status" value="1"/>
</dbReference>
<keyword evidence="3" id="KW-0804">Transcription</keyword>
<dbReference type="RefSeq" id="WP_159344619.1">
    <property type="nucleotide sequence ID" value="NZ_JBALOT010000004.1"/>
</dbReference>
<evidence type="ECO:0000256" key="5">
    <source>
        <dbReference type="ARBA" id="ARBA00070406"/>
    </source>
</evidence>